<protein>
    <submittedName>
        <fullName evidence="1">NACHT domain-containing protein</fullName>
    </submittedName>
</protein>
<reference evidence="1" key="1">
    <citation type="submission" date="2023-02" db="EMBL/GenBank/DDBJ databases">
        <title>Colletotrichum kahawae CIFC_Que2 genome sequencing and assembly.</title>
        <authorList>
            <person name="Baroncelli R."/>
        </authorList>
    </citation>
    <scope>NUCLEOTIDE SEQUENCE</scope>
    <source>
        <strain evidence="1">CIFC_Que2</strain>
    </source>
</reference>
<organism evidence="1 2">
    <name type="scientific">Colletotrichum kahawae</name>
    <name type="common">Coffee berry disease fungus</name>
    <dbReference type="NCBI Taxonomy" id="34407"/>
    <lineage>
        <taxon>Eukaryota</taxon>
        <taxon>Fungi</taxon>
        <taxon>Dikarya</taxon>
        <taxon>Ascomycota</taxon>
        <taxon>Pezizomycotina</taxon>
        <taxon>Sordariomycetes</taxon>
        <taxon>Hypocreomycetidae</taxon>
        <taxon>Glomerellales</taxon>
        <taxon>Glomerellaceae</taxon>
        <taxon>Colletotrichum</taxon>
        <taxon>Colletotrichum gloeosporioides species complex</taxon>
    </lineage>
</organism>
<sequence length="179" mass="19733">MDELRVAVNVEPGSIAWNSSTLVGSGLRLAALYGGSLLDIDEEDLCVRFIHHSALLHLLSPPAIQSAAAFHFNFQDAEVTFGAVCVTYLNYAVFENRLSTAQKVSFSRVPELVTDSVLLSKKTHRFQVNEDVHIFFAYATENWIAATKVFSEDVDQGVYNLWASLPRASTPAVSFAVHN</sequence>
<dbReference type="EMBL" id="VYYT01000044">
    <property type="protein sequence ID" value="KAK2774672.1"/>
    <property type="molecule type" value="Genomic_DNA"/>
</dbReference>
<dbReference type="Proteomes" id="UP001281614">
    <property type="component" value="Unassembled WGS sequence"/>
</dbReference>
<gene>
    <name evidence="1" type="ORF">CKAH01_13118</name>
</gene>
<evidence type="ECO:0000313" key="1">
    <source>
        <dbReference type="EMBL" id="KAK2774672.1"/>
    </source>
</evidence>
<proteinExistence type="predicted"/>
<evidence type="ECO:0000313" key="2">
    <source>
        <dbReference type="Proteomes" id="UP001281614"/>
    </source>
</evidence>
<keyword evidence="2" id="KW-1185">Reference proteome</keyword>
<accession>A0AAD9YSJ2</accession>
<dbReference type="AlphaFoldDB" id="A0AAD9YSJ2"/>
<name>A0AAD9YSJ2_COLKA</name>
<comment type="caution">
    <text evidence="1">The sequence shown here is derived from an EMBL/GenBank/DDBJ whole genome shotgun (WGS) entry which is preliminary data.</text>
</comment>